<dbReference type="PRINTS" id="PR00301">
    <property type="entry name" value="HEATSHOCK70"/>
</dbReference>
<keyword evidence="3" id="KW-0143">Chaperone</keyword>
<gene>
    <name evidence="4" type="ORF">Psuf_044780</name>
</gene>
<dbReference type="EMBL" id="AP022871">
    <property type="protein sequence ID" value="BCB87165.1"/>
    <property type="molecule type" value="Genomic_DNA"/>
</dbReference>
<dbReference type="Pfam" id="PF00012">
    <property type="entry name" value="HSP70"/>
    <property type="match status" value="1"/>
</dbReference>
<dbReference type="SUPFAM" id="SSF53067">
    <property type="entry name" value="Actin-like ATPase domain"/>
    <property type="match status" value="2"/>
</dbReference>
<reference evidence="4 5" key="2">
    <citation type="submission" date="2020-03" db="EMBL/GenBank/DDBJ databases">
        <authorList>
            <person name="Ichikawa N."/>
            <person name="Kimura A."/>
            <person name="Kitahashi Y."/>
            <person name="Uohara A."/>
        </authorList>
    </citation>
    <scope>NUCLEOTIDE SEQUENCE [LARGE SCALE GENOMIC DNA]</scope>
    <source>
        <strain evidence="4 5">NBRC 105367</strain>
    </source>
</reference>
<evidence type="ECO:0000313" key="5">
    <source>
        <dbReference type="Proteomes" id="UP000503011"/>
    </source>
</evidence>
<dbReference type="PANTHER" id="PTHR42749">
    <property type="entry name" value="CELL SHAPE-DETERMINING PROTEIN MREB"/>
    <property type="match status" value="1"/>
</dbReference>
<evidence type="ECO:0000313" key="4">
    <source>
        <dbReference type="EMBL" id="BCB87165.1"/>
    </source>
</evidence>
<proteinExistence type="predicted"/>
<keyword evidence="5" id="KW-1185">Reference proteome</keyword>
<dbReference type="KEGG" id="psuu:Psuf_044780"/>
<sequence>MSGMSESRPRDTPVLVVDFGTTASAAIVVAGEEAWPVPEPVTGAASWPSAVFWDGQQMLVGTLAERRKRSEPESFAAEFKRGLAADSSVVLGRRRFRPVEQVVALLTALRSEAERLYGAPIGRALITVPAAYAPTDPRRARMIAAAEAAGLDTVELLPEPVATAFAPLAGPPLVPGDLVLVYDLGGGTFDAAILSIGERWHEVLGHATLDDCGGRDVDALLAGRIHAEGQAWLAPLLSSAAASPSDPATLRLGMAVTDFAQRLKHQLSTAPVVEDFFLPNAPAYRLTQADLRALAAPLLGRTVTCCTDLLARTGVQPHQVTAVVPVGGGVRMPTVAELLQQSLRLPVRTVEDPDLATVRGAARWLPHSGPRRVPAATSPEPSIPLAFAIPGGSAHLLRWLIAPGQAYVAGVPLARVRLPTGALWDLTARVPGTLDRLLAAPGAEVTAHEWLALARP</sequence>
<dbReference type="InterPro" id="IPR043129">
    <property type="entry name" value="ATPase_NBD"/>
</dbReference>
<dbReference type="InterPro" id="IPR013126">
    <property type="entry name" value="Hsp_70_fam"/>
</dbReference>
<evidence type="ECO:0008006" key="6">
    <source>
        <dbReference type="Google" id="ProtNLM"/>
    </source>
</evidence>
<evidence type="ECO:0000256" key="3">
    <source>
        <dbReference type="ARBA" id="ARBA00023186"/>
    </source>
</evidence>
<evidence type="ECO:0000256" key="1">
    <source>
        <dbReference type="ARBA" id="ARBA00022741"/>
    </source>
</evidence>
<accession>A0A6F8YLZ5</accession>
<dbReference type="Proteomes" id="UP000503011">
    <property type="component" value="Chromosome"/>
</dbReference>
<dbReference type="AlphaFoldDB" id="A0A6F8YLZ5"/>
<organism evidence="4 5">
    <name type="scientific">Phytohabitans suffuscus</name>
    <dbReference type="NCBI Taxonomy" id="624315"/>
    <lineage>
        <taxon>Bacteria</taxon>
        <taxon>Bacillati</taxon>
        <taxon>Actinomycetota</taxon>
        <taxon>Actinomycetes</taxon>
        <taxon>Micromonosporales</taxon>
        <taxon>Micromonosporaceae</taxon>
    </lineage>
</organism>
<dbReference type="Gene3D" id="3.90.640.10">
    <property type="entry name" value="Actin, Chain A, domain 4"/>
    <property type="match status" value="1"/>
</dbReference>
<name>A0A6F8YLZ5_9ACTN</name>
<keyword evidence="1" id="KW-0547">Nucleotide-binding</keyword>
<protein>
    <recommendedName>
        <fullName evidence="6">Molecular chaperone DnaK</fullName>
    </recommendedName>
</protein>
<dbReference type="PANTHER" id="PTHR42749:SF1">
    <property type="entry name" value="CELL SHAPE-DETERMINING PROTEIN MREB"/>
    <property type="match status" value="1"/>
</dbReference>
<reference evidence="4 5" key="1">
    <citation type="submission" date="2020-03" db="EMBL/GenBank/DDBJ databases">
        <title>Whole genome shotgun sequence of Phytohabitans suffuscus NBRC 105367.</title>
        <authorList>
            <person name="Komaki H."/>
            <person name="Tamura T."/>
        </authorList>
    </citation>
    <scope>NUCLEOTIDE SEQUENCE [LARGE SCALE GENOMIC DNA]</scope>
    <source>
        <strain evidence="4 5">NBRC 105367</strain>
    </source>
</reference>
<dbReference type="Gene3D" id="3.30.420.40">
    <property type="match status" value="2"/>
</dbReference>
<dbReference type="GO" id="GO:0005524">
    <property type="term" value="F:ATP binding"/>
    <property type="evidence" value="ECO:0007669"/>
    <property type="project" value="UniProtKB-KW"/>
</dbReference>
<evidence type="ECO:0000256" key="2">
    <source>
        <dbReference type="ARBA" id="ARBA00022840"/>
    </source>
</evidence>
<keyword evidence="2" id="KW-0067">ATP-binding</keyword>
<dbReference type="GO" id="GO:0140662">
    <property type="term" value="F:ATP-dependent protein folding chaperone"/>
    <property type="evidence" value="ECO:0007669"/>
    <property type="project" value="InterPro"/>
</dbReference>